<dbReference type="SUPFAM" id="SSF53448">
    <property type="entry name" value="Nucleotide-diphospho-sugar transferases"/>
    <property type="match status" value="1"/>
</dbReference>
<dbReference type="Pfam" id="PF09837">
    <property type="entry name" value="DUF2064"/>
    <property type="match status" value="1"/>
</dbReference>
<comment type="caution">
    <text evidence="1">The sequence shown here is derived from an EMBL/GenBank/DDBJ whole genome shotgun (WGS) entry which is preliminary data.</text>
</comment>
<accession>A0AA43TH10</accession>
<dbReference type="PANTHER" id="PTHR36529:SF1">
    <property type="entry name" value="GLYCOSYLTRANSFERASE"/>
    <property type="match status" value="1"/>
</dbReference>
<sequence length="213" mass="23850">MTYQYPDAVLMIFCKAPIPGQVKTRLIPELTAEQAAELHIELSTKTLQRAIQSNLCPVQLWCAPTTDHDFFTASKAAYPLALKQQQGADLGERMHHAFCSALATYSRALLMGCDCPSLTGQDLEQALTALNQENEIVIAPAEDGGYVMIGLNRPHPELFDNMPWGTAQVLAQTRNRIERYKLPHHELSEQWDLDTPKDLERYREAIALNLSSS</sequence>
<evidence type="ECO:0000313" key="1">
    <source>
        <dbReference type="EMBL" id="MDI1229779.1"/>
    </source>
</evidence>
<dbReference type="Proteomes" id="UP001160519">
    <property type="component" value="Unassembled WGS sequence"/>
</dbReference>
<evidence type="ECO:0000313" key="2">
    <source>
        <dbReference type="Proteomes" id="UP001160519"/>
    </source>
</evidence>
<dbReference type="Gene3D" id="3.90.550.10">
    <property type="entry name" value="Spore Coat Polysaccharide Biosynthesis Protein SpsA, Chain A"/>
    <property type="match status" value="1"/>
</dbReference>
<dbReference type="PANTHER" id="PTHR36529">
    <property type="entry name" value="SLL1095 PROTEIN"/>
    <property type="match status" value="1"/>
</dbReference>
<dbReference type="InterPro" id="IPR029044">
    <property type="entry name" value="Nucleotide-diphossugar_trans"/>
</dbReference>
<organism evidence="1 2">
    <name type="scientific">Candidatus Methylobacter titanis</name>
    <dbReference type="NCBI Taxonomy" id="3053457"/>
    <lineage>
        <taxon>Bacteria</taxon>
        <taxon>Pseudomonadati</taxon>
        <taxon>Pseudomonadota</taxon>
        <taxon>Gammaproteobacteria</taxon>
        <taxon>Methylococcales</taxon>
        <taxon>Methylococcaceae</taxon>
        <taxon>Methylobacter</taxon>
    </lineage>
</organism>
<reference evidence="1" key="1">
    <citation type="submission" date="2023-01" db="EMBL/GenBank/DDBJ databases">
        <title>Biogeochemical cycle of methane in antarctic sediments.</title>
        <authorList>
            <person name="Roldan D.M."/>
            <person name="Menes R.J."/>
        </authorList>
    </citation>
    <scope>NUCLEOTIDE SEQUENCE [LARGE SCALE GENOMIC DNA]</scope>
    <source>
        <strain evidence="1">K-2018 MAG008</strain>
    </source>
</reference>
<dbReference type="AlphaFoldDB" id="A0AA43TH10"/>
<name>A0AA43TH10_9GAMM</name>
<proteinExistence type="predicted"/>
<keyword evidence="2" id="KW-1185">Reference proteome</keyword>
<dbReference type="EMBL" id="JAQSDF010000002">
    <property type="protein sequence ID" value="MDI1229779.1"/>
    <property type="molecule type" value="Genomic_DNA"/>
</dbReference>
<gene>
    <name evidence="1" type="ORF">PSU93_01340</name>
</gene>
<dbReference type="InterPro" id="IPR018641">
    <property type="entry name" value="Trfase_1_rSAM/seldom-assoc"/>
</dbReference>
<protein>
    <submittedName>
        <fullName evidence="1">TIGR04282 family arsenosugar biosynthesis glycosyltransferase</fullName>
    </submittedName>
</protein>
<dbReference type="NCBIfam" id="TIGR04282">
    <property type="entry name" value="glyco_like_cofC"/>
    <property type="match status" value="1"/>
</dbReference>